<dbReference type="AlphaFoldDB" id="A0A4Y2FH43"/>
<organism evidence="1 2">
    <name type="scientific">Araneus ventricosus</name>
    <name type="common">Orbweaver spider</name>
    <name type="synonym">Epeira ventricosa</name>
    <dbReference type="NCBI Taxonomy" id="182803"/>
    <lineage>
        <taxon>Eukaryota</taxon>
        <taxon>Metazoa</taxon>
        <taxon>Ecdysozoa</taxon>
        <taxon>Arthropoda</taxon>
        <taxon>Chelicerata</taxon>
        <taxon>Arachnida</taxon>
        <taxon>Araneae</taxon>
        <taxon>Araneomorphae</taxon>
        <taxon>Entelegynae</taxon>
        <taxon>Araneoidea</taxon>
        <taxon>Araneidae</taxon>
        <taxon>Araneus</taxon>
    </lineage>
</organism>
<evidence type="ECO:0000313" key="2">
    <source>
        <dbReference type="Proteomes" id="UP000499080"/>
    </source>
</evidence>
<accession>A0A4Y2FH43</accession>
<reference evidence="1 2" key="1">
    <citation type="journal article" date="2019" name="Sci. Rep.">
        <title>Orb-weaving spider Araneus ventricosus genome elucidates the spidroin gene catalogue.</title>
        <authorList>
            <person name="Kono N."/>
            <person name="Nakamura H."/>
            <person name="Ohtoshi R."/>
            <person name="Moran D.A.P."/>
            <person name="Shinohara A."/>
            <person name="Yoshida Y."/>
            <person name="Fujiwara M."/>
            <person name="Mori M."/>
            <person name="Tomita M."/>
            <person name="Arakawa K."/>
        </authorList>
    </citation>
    <scope>NUCLEOTIDE SEQUENCE [LARGE SCALE GENOMIC DNA]</scope>
</reference>
<evidence type="ECO:0000313" key="1">
    <source>
        <dbReference type="EMBL" id="GBM40880.1"/>
    </source>
</evidence>
<comment type="caution">
    <text evidence="1">The sequence shown here is derived from an EMBL/GenBank/DDBJ whole genome shotgun (WGS) entry which is preliminary data.</text>
</comment>
<dbReference type="Proteomes" id="UP000499080">
    <property type="component" value="Unassembled WGS sequence"/>
</dbReference>
<name>A0A4Y2FH43_ARAVE</name>
<keyword evidence="2" id="KW-1185">Reference proteome</keyword>
<protein>
    <submittedName>
        <fullName evidence="1">Uncharacterized protein</fullName>
    </submittedName>
</protein>
<proteinExistence type="predicted"/>
<sequence length="93" mass="11083">MFLQLLVSRNQVLGKFPNGFISQFVNQHLTTSLAESFDPENYEENFFFFMDPTHLSRFRGNLPQFQTEQQIKTRFLFGRLRNALNEDARSDFR</sequence>
<dbReference type="EMBL" id="BGPR01000946">
    <property type="protein sequence ID" value="GBM40880.1"/>
    <property type="molecule type" value="Genomic_DNA"/>
</dbReference>
<gene>
    <name evidence="1" type="ORF">AVEN_14802_1</name>
</gene>